<comment type="caution">
    <text evidence="1">The sequence shown here is derived from an EMBL/GenBank/DDBJ whole genome shotgun (WGS) entry which is preliminary data.</text>
</comment>
<name>A0A4R2J3A4_9PSEU</name>
<evidence type="ECO:0008006" key="3">
    <source>
        <dbReference type="Google" id="ProtNLM"/>
    </source>
</evidence>
<dbReference type="RefSeq" id="WP_207926579.1">
    <property type="nucleotide sequence ID" value="NZ_SLWS01000011.1"/>
</dbReference>
<gene>
    <name evidence="1" type="ORF">EV192_111145</name>
</gene>
<sequence length="160" mass="17110">MLKIGVTGHRLLTEKIAAYADQWITGFLSGRDTDIIGMTSLADGADQLFARAVLQRGGTLQAVIPARDYAGTIIDRASYYDLIAAATTVTELDYDHALPTAYMAAGKYIVDNSDVVVAIWDGNPGRGPGGTADAVAYARQVGRQVHVCWPPGVARPTYPR</sequence>
<dbReference type="Proteomes" id="UP000295680">
    <property type="component" value="Unassembled WGS sequence"/>
</dbReference>
<reference evidence="1 2" key="1">
    <citation type="submission" date="2019-03" db="EMBL/GenBank/DDBJ databases">
        <title>Genomic Encyclopedia of Type Strains, Phase IV (KMG-IV): sequencing the most valuable type-strain genomes for metagenomic binning, comparative biology and taxonomic classification.</title>
        <authorList>
            <person name="Goeker M."/>
        </authorList>
    </citation>
    <scope>NUCLEOTIDE SEQUENCE [LARGE SCALE GENOMIC DNA]</scope>
    <source>
        <strain evidence="1 2">DSM 45934</strain>
    </source>
</reference>
<keyword evidence="2" id="KW-1185">Reference proteome</keyword>
<evidence type="ECO:0000313" key="1">
    <source>
        <dbReference type="EMBL" id="TCO52951.1"/>
    </source>
</evidence>
<evidence type="ECO:0000313" key="2">
    <source>
        <dbReference type="Proteomes" id="UP000295680"/>
    </source>
</evidence>
<dbReference type="AlphaFoldDB" id="A0A4R2J3A4"/>
<dbReference type="Gene3D" id="3.40.50.450">
    <property type="match status" value="1"/>
</dbReference>
<dbReference type="SUPFAM" id="SSF102405">
    <property type="entry name" value="MCP/YpsA-like"/>
    <property type="match status" value="1"/>
</dbReference>
<organism evidence="1 2">
    <name type="scientific">Actinocrispum wychmicini</name>
    <dbReference type="NCBI Taxonomy" id="1213861"/>
    <lineage>
        <taxon>Bacteria</taxon>
        <taxon>Bacillati</taxon>
        <taxon>Actinomycetota</taxon>
        <taxon>Actinomycetes</taxon>
        <taxon>Pseudonocardiales</taxon>
        <taxon>Pseudonocardiaceae</taxon>
        <taxon>Actinocrispum</taxon>
    </lineage>
</organism>
<dbReference type="EMBL" id="SLWS01000011">
    <property type="protein sequence ID" value="TCO52951.1"/>
    <property type="molecule type" value="Genomic_DNA"/>
</dbReference>
<protein>
    <recommendedName>
        <fullName evidence="3">DNA recombination-mediator protein A</fullName>
    </recommendedName>
</protein>
<accession>A0A4R2J3A4</accession>
<proteinExistence type="predicted"/>